<evidence type="ECO:0000313" key="2">
    <source>
        <dbReference type="EMBL" id="TGL61061.1"/>
    </source>
</evidence>
<reference evidence="2" key="1">
    <citation type="journal article" date="2019" name="PLoS Negl. Trop. Dis.">
        <title>Revisiting the worldwide diversity of Leptospira species in the environment.</title>
        <authorList>
            <person name="Vincent A.T."/>
            <person name="Schiettekatte O."/>
            <person name="Bourhy P."/>
            <person name="Veyrier F.J."/>
            <person name="Picardeau M."/>
        </authorList>
    </citation>
    <scope>NUCLEOTIDE SEQUENCE [LARGE SCALE GENOMIC DNA]</scope>
    <source>
        <strain evidence="2">201702455</strain>
    </source>
</reference>
<dbReference type="NCBIfam" id="TIGR03725">
    <property type="entry name" value="T6A_YeaZ"/>
    <property type="match status" value="1"/>
</dbReference>
<feature type="domain" description="Gcp-like" evidence="1">
    <location>
        <begin position="39"/>
        <end position="129"/>
    </location>
</feature>
<dbReference type="InterPro" id="IPR000905">
    <property type="entry name" value="Gcp-like_dom"/>
</dbReference>
<keyword evidence="3" id="KW-1185">Reference proteome</keyword>
<dbReference type="GO" id="GO:0016740">
    <property type="term" value="F:transferase activity"/>
    <property type="evidence" value="ECO:0007669"/>
    <property type="project" value="UniProtKB-KW"/>
</dbReference>
<keyword evidence="2" id="KW-0808">Transferase</keyword>
<organism evidence="2 3">
    <name type="scientific">Leptospira sarikeiensis</name>
    <dbReference type="NCBI Taxonomy" id="2484943"/>
    <lineage>
        <taxon>Bacteria</taxon>
        <taxon>Pseudomonadati</taxon>
        <taxon>Spirochaetota</taxon>
        <taxon>Spirochaetia</taxon>
        <taxon>Leptospirales</taxon>
        <taxon>Leptospiraceae</taxon>
        <taxon>Leptospira</taxon>
    </lineage>
</organism>
<dbReference type="EMBL" id="RQGF01000028">
    <property type="protein sequence ID" value="TGL61061.1"/>
    <property type="molecule type" value="Genomic_DNA"/>
</dbReference>
<dbReference type="RefSeq" id="WP_135650480.1">
    <property type="nucleotide sequence ID" value="NZ_RQGF01000028.1"/>
</dbReference>
<evidence type="ECO:0000259" key="1">
    <source>
        <dbReference type="Pfam" id="PF00814"/>
    </source>
</evidence>
<proteinExistence type="predicted"/>
<dbReference type="InterPro" id="IPR043129">
    <property type="entry name" value="ATPase_NBD"/>
</dbReference>
<name>A0A4R9K710_9LEPT</name>
<comment type="caution">
    <text evidence="2">The sequence shown here is derived from an EMBL/GenBank/DDBJ whole genome shotgun (WGS) entry which is preliminary data.</text>
</comment>
<dbReference type="Proteomes" id="UP000297762">
    <property type="component" value="Unassembled WGS sequence"/>
</dbReference>
<dbReference type="Gene3D" id="3.30.420.40">
    <property type="match status" value="1"/>
</dbReference>
<dbReference type="Pfam" id="PF00814">
    <property type="entry name" value="TsaD"/>
    <property type="match status" value="1"/>
</dbReference>
<sequence>MTKILFFDATNSWILVGCYQKSDDGTLTKISEYRELHNRESSFVLIKEISNCLKIANWEKPDIIITATGPGSFTGIRISVATARNFSQIWDLPVIGIDSLELYSCQYFAESESAVSVGIEAKQGKLYFGLRDSRGYWGTLDISPDMIPETIPEDRIGSYLTGLKFSDSPEFFPGQNMKENLPSPEAILIEKAAEIRAAISKPQDYTYLQLVPNYLRGTYADDKPKVYYT</sequence>
<protein>
    <submittedName>
        <fullName evidence="2">tRNA (Adenosine(37)-N6)-threonylcarbamoyltransferase complex dimerization subunit type 1 TsaB</fullName>
    </submittedName>
</protein>
<dbReference type="InterPro" id="IPR022496">
    <property type="entry name" value="T6A_TsaB"/>
</dbReference>
<dbReference type="AlphaFoldDB" id="A0A4R9K710"/>
<accession>A0A4R9K710</accession>
<dbReference type="GO" id="GO:0002949">
    <property type="term" value="P:tRNA threonylcarbamoyladenosine modification"/>
    <property type="evidence" value="ECO:0007669"/>
    <property type="project" value="InterPro"/>
</dbReference>
<dbReference type="OrthoDB" id="9784166at2"/>
<dbReference type="SUPFAM" id="SSF53067">
    <property type="entry name" value="Actin-like ATPase domain"/>
    <property type="match status" value="1"/>
</dbReference>
<gene>
    <name evidence="2" type="primary">tsaB</name>
    <name evidence="2" type="ORF">EHQ64_14815</name>
</gene>
<evidence type="ECO:0000313" key="3">
    <source>
        <dbReference type="Proteomes" id="UP000297762"/>
    </source>
</evidence>